<evidence type="ECO:0000259" key="1">
    <source>
        <dbReference type="Pfam" id="PF08241"/>
    </source>
</evidence>
<reference evidence="2 3" key="1">
    <citation type="submission" date="2024-06" db="EMBL/GenBank/DDBJ databases">
        <authorList>
            <person name="Woo H."/>
        </authorList>
    </citation>
    <scope>NUCLEOTIDE SEQUENCE [LARGE SCALE GENOMIC DNA]</scope>
    <source>
        <strain evidence="2 3">Si-c</strain>
    </source>
</reference>
<feature type="domain" description="Methyltransferase type 11" evidence="1">
    <location>
        <begin position="74"/>
        <end position="119"/>
    </location>
</feature>
<dbReference type="GO" id="GO:0032259">
    <property type="term" value="P:methylation"/>
    <property type="evidence" value="ECO:0007669"/>
    <property type="project" value="UniProtKB-KW"/>
</dbReference>
<name>A0ABV3QB77_9GAMM</name>
<dbReference type="InterPro" id="IPR029063">
    <property type="entry name" value="SAM-dependent_MTases_sf"/>
</dbReference>
<protein>
    <submittedName>
        <fullName evidence="2">Methyltransferase domain-containing protein</fullName>
    </submittedName>
</protein>
<sequence>MPLQRDQDIHASVPLRQLRGGQWRSMAPLLQRETGRRALRIGVADDDAVPPLPGVTWTRLWLAHGDYQGDLRGRADEPLPFIDEAFDLVWLQHALEPAPQVAALIGEACRVLAAGGVLAVTALHPLGGWAPWFCWRTRGQQQSLLWPWRLRQYLRREGLEIESLRRLGTPWPGNEFPAGGDSRWGGGYLLLARKQRRQAIPLKLRPLPARAPVNARLSPGTRRHSVS</sequence>
<dbReference type="CDD" id="cd02440">
    <property type="entry name" value="AdoMet_MTases"/>
    <property type="match status" value="1"/>
</dbReference>
<dbReference type="Proteomes" id="UP001556220">
    <property type="component" value="Unassembled WGS sequence"/>
</dbReference>
<evidence type="ECO:0000313" key="2">
    <source>
        <dbReference type="EMBL" id="MEW9570587.1"/>
    </source>
</evidence>
<dbReference type="RefSeq" id="WP_367852672.1">
    <property type="nucleotide sequence ID" value="NZ_JBFOHK010000001.1"/>
</dbReference>
<accession>A0ABV3QB77</accession>
<gene>
    <name evidence="2" type="ORF">ABQJ54_02370</name>
</gene>
<organism evidence="2 3">
    <name type="scientific">Rhodanobacter lycopersici</name>
    <dbReference type="NCBI Taxonomy" id="3162487"/>
    <lineage>
        <taxon>Bacteria</taxon>
        <taxon>Pseudomonadati</taxon>
        <taxon>Pseudomonadota</taxon>
        <taxon>Gammaproteobacteria</taxon>
        <taxon>Lysobacterales</taxon>
        <taxon>Rhodanobacteraceae</taxon>
        <taxon>Rhodanobacter</taxon>
    </lineage>
</organism>
<keyword evidence="3" id="KW-1185">Reference proteome</keyword>
<evidence type="ECO:0000313" key="3">
    <source>
        <dbReference type="Proteomes" id="UP001556220"/>
    </source>
</evidence>
<dbReference type="SUPFAM" id="SSF53335">
    <property type="entry name" value="S-adenosyl-L-methionine-dependent methyltransferases"/>
    <property type="match status" value="1"/>
</dbReference>
<dbReference type="Pfam" id="PF08241">
    <property type="entry name" value="Methyltransf_11"/>
    <property type="match status" value="1"/>
</dbReference>
<proteinExistence type="predicted"/>
<comment type="caution">
    <text evidence="2">The sequence shown here is derived from an EMBL/GenBank/DDBJ whole genome shotgun (WGS) entry which is preliminary data.</text>
</comment>
<keyword evidence="2" id="KW-0808">Transferase</keyword>
<keyword evidence="2" id="KW-0489">Methyltransferase</keyword>
<dbReference type="Gene3D" id="3.40.50.150">
    <property type="entry name" value="Vaccinia Virus protein VP39"/>
    <property type="match status" value="1"/>
</dbReference>
<dbReference type="EMBL" id="JBFOHK010000001">
    <property type="protein sequence ID" value="MEW9570587.1"/>
    <property type="molecule type" value="Genomic_DNA"/>
</dbReference>
<dbReference type="InterPro" id="IPR013216">
    <property type="entry name" value="Methyltransf_11"/>
</dbReference>
<dbReference type="GO" id="GO:0008168">
    <property type="term" value="F:methyltransferase activity"/>
    <property type="evidence" value="ECO:0007669"/>
    <property type="project" value="UniProtKB-KW"/>
</dbReference>